<comment type="caution">
    <text evidence="2">The sequence shown here is derived from an EMBL/GenBank/DDBJ whole genome shotgun (WGS) entry which is preliminary data.</text>
</comment>
<dbReference type="PANTHER" id="PTHR30105">
    <property type="entry name" value="UNCHARACTERIZED YIBQ-RELATED"/>
    <property type="match status" value="1"/>
</dbReference>
<evidence type="ECO:0000256" key="1">
    <source>
        <dbReference type="SAM" id="MobiDB-lite"/>
    </source>
</evidence>
<gene>
    <name evidence="2" type="ORF">HPU229334_07525</name>
</gene>
<evidence type="ECO:0000313" key="3">
    <source>
        <dbReference type="Proteomes" id="UP000037997"/>
    </source>
</evidence>
<feature type="compositionally biased region" description="Polar residues" evidence="1">
    <location>
        <begin position="92"/>
        <end position="102"/>
    </location>
</feature>
<evidence type="ECO:0008006" key="4">
    <source>
        <dbReference type="Google" id="ProtNLM"/>
    </source>
</evidence>
<dbReference type="Gene3D" id="3.20.20.370">
    <property type="entry name" value="Glycoside hydrolase/deacetylase"/>
    <property type="match status" value="1"/>
</dbReference>
<name>A0A0N1MPQ5_9HELI</name>
<dbReference type="PANTHER" id="PTHR30105:SF2">
    <property type="entry name" value="DIVERGENT POLYSACCHARIDE DEACETYLASE SUPERFAMILY"/>
    <property type="match status" value="1"/>
</dbReference>
<accession>A0A0N1MPQ5</accession>
<dbReference type="Proteomes" id="UP000037997">
    <property type="component" value="Unassembled WGS sequence"/>
</dbReference>
<dbReference type="SUPFAM" id="SSF88713">
    <property type="entry name" value="Glycoside hydrolase/deacetylase"/>
    <property type="match status" value="1"/>
</dbReference>
<dbReference type="GO" id="GO:0005975">
    <property type="term" value="P:carbohydrate metabolic process"/>
    <property type="evidence" value="ECO:0007669"/>
    <property type="project" value="InterPro"/>
</dbReference>
<dbReference type="InterPro" id="IPR011330">
    <property type="entry name" value="Glyco_hydro/deAcase_b/a-brl"/>
</dbReference>
<dbReference type="EMBL" id="JNOC01000035">
    <property type="protein sequence ID" value="KPH55660.1"/>
    <property type="molecule type" value="Genomic_DNA"/>
</dbReference>
<dbReference type="STRING" id="35818.HPU229336_02710"/>
<dbReference type="InterPro" id="IPR006837">
    <property type="entry name" value="Divergent_DAC"/>
</dbReference>
<evidence type="ECO:0000313" key="2">
    <source>
        <dbReference type="EMBL" id="KPH55660.1"/>
    </source>
</evidence>
<feature type="region of interest" description="Disordered" evidence="1">
    <location>
        <begin position="72"/>
        <end position="106"/>
    </location>
</feature>
<protein>
    <recommendedName>
        <fullName evidence="4">Divergent polysaccharide deacetylase</fullName>
    </recommendedName>
</protein>
<proteinExistence type="predicted"/>
<dbReference type="Pfam" id="PF04748">
    <property type="entry name" value="Polysacc_deac_2"/>
    <property type="match status" value="1"/>
</dbReference>
<sequence>MDKINPITIGIIALLLLLLTFNFIPKSDSKPQQSPNYKESIPIDTNTSKINVALLQKNIKLLEENLKTLQQENNQTSQSTIPQITPPPISQESKPTKPTQIPSKPKIQCQKLKPQLAIIIDDISNFYQYQKIQEIPYKITPSLFPRSIASQNTPEIAKKADFYMVHLPLEALNFSQKEHKYLLSTDSKQTIQETIQNLKKDFPNLTYLNNHTGSKFTQTPQAMYFLLETLNENNISFVDSRTTPHTKTRNYYQQNPTTPLNQCQNQPFLERDIFLDNELDITKITQNLIQAVKIAQTKGYAIAIGHPHQQTILALKNATNYLQNSGVELVYINELVIP</sequence>
<organism evidence="2 3">
    <name type="scientific">Helicobacter pullorum</name>
    <dbReference type="NCBI Taxonomy" id="35818"/>
    <lineage>
        <taxon>Bacteria</taxon>
        <taxon>Pseudomonadati</taxon>
        <taxon>Campylobacterota</taxon>
        <taxon>Epsilonproteobacteria</taxon>
        <taxon>Campylobacterales</taxon>
        <taxon>Helicobacteraceae</taxon>
        <taxon>Helicobacter</taxon>
    </lineage>
</organism>
<dbReference type="PATRIC" id="fig|35818.11.peg.1485"/>
<dbReference type="RefSeq" id="WP_054198125.1">
    <property type="nucleotide sequence ID" value="NZ_JNOC01000035.1"/>
</dbReference>
<reference evidence="2 3" key="1">
    <citation type="submission" date="2014-06" db="EMBL/GenBank/DDBJ databases">
        <title>Helicobacter pullorum isolates in fresh chicken meat - phenotypic and genotypic features.</title>
        <authorList>
            <person name="Borges V."/>
            <person name="Santos A."/>
            <person name="Correia C.B."/>
            <person name="Saraiva M."/>
            <person name="Menard A."/>
            <person name="Vieira L."/>
            <person name="Sampaio D.A."/>
            <person name="Gomes J.P."/>
            <person name="Oleastro M."/>
        </authorList>
    </citation>
    <scope>NUCLEOTIDE SEQUENCE [LARGE SCALE GENOMIC DNA]</scope>
    <source>
        <strain evidence="2 3">229334/12</strain>
    </source>
</reference>
<dbReference type="AlphaFoldDB" id="A0A0N1MPQ5"/>
<dbReference type="CDD" id="cd10936">
    <property type="entry name" value="CE4_DAC2"/>
    <property type="match status" value="1"/>
</dbReference>